<name>A0ABT4CLQ4_9CLOT</name>
<keyword evidence="12" id="KW-1185">Reference proteome</keyword>
<dbReference type="PROSITE" id="PS00688">
    <property type="entry name" value="SIGMA54_INTERACT_3"/>
    <property type="match status" value="1"/>
</dbReference>
<evidence type="ECO:0000256" key="6">
    <source>
        <dbReference type="ARBA" id="ARBA00023163"/>
    </source>
</evidence>
<comment type="caution">
    <text evidence="11">The sequence shown here is derived from an EMBL/GenBank/DDBJ whole genome shotgun (WGS) entry which is preliminary data.</text>
</comment>
<evidence type="ECO:0000256" key="3">
    <source>
        <dbReference type="ARBA" id="ARBA00022840"/>
    </source>
</evidence>
<dbReference type="InterPro" id="IPR058031">
    <property type="entry name" value="AAA_lid_NorR"/>
</dbReference>
<dbReference type="InterPro" id="IPR025944">
    <property type="entry name" value="Sigma_54_int_dom_CS"/>
</dbReference>
<dbReference type="InterPro" id="IPR025662">
    <property type="entry name" value="Sigma_54_int_dom_ATP-bd_1"/>
</dbReference>
<evidence type="ECO:0000256" key="1">
    <source>
        <dbReference type="ARBA" id="ARBA00022741"/>
    </source>
</evidence>
<dbReference type="PANTHER" id="PTHR32071:SF57">
    <property type="entry name" value="C4-DICARBOXYLATE TRANSPORT TRANSCRIPTIONAL REGULATORY PROTEIN DCTD"/>
    <property type="match status" value="1"/>
</dbReference>
<dbReference type="PROSITE" id="PS50112">
    <property type="entry name" value="PAS"/>
    <property type="match status" value="1"/>
</dbReference>
<dbReference type="InterPro" id="IPR030828">
    <property type="entry name" value="HTH_TyrR"/>
</dbReference>
<dbReference type="Pfam" id="PF18024">
    <property type="entry name" value="HTH_50"/>
    <property type="match status" value="1"/>
</dbReference>
<dbReference type="Gene3D" id="3.30.450.20">
    <property type="entry name" value="PAS domain"/>
    <property type="match status" value="1"/>
</dbReference>
<dbReference type="CDD" id="cd00009">
    <property type="entry name" value="AAA"/>
    <property type="match status" value="1"/>
</dbReference>
<keyword evidence="4" id="KW-0805">Transcription regulation</keyword>
<reference evidence="11" key="1">
    <citation type="submission" date="2022-12" db="EMBL/GenBank/DDBJ databases">
        <authorList>
            <person name="Wang J."/>
        </authorList>
    </citation>
    <scope>NUCLEOTIDE SEQUENCE</scope>
    <source>
        <strain evidence="11">HY-42-06</strain>
    </source>
</reference>
<dbReference type="SUPFAM" id="SSF46689">
    <property type="entry name" value="Homeodomain-like"/>
    <property type="match status" value="1"/>
</dbReference>
<evidence type="ECO:0000256" key="7">
    <source>
        <dbReference type="ARBA" id="ARBA00029500"/>
    </source>
</evidence>
<keyword evidence="3" id="KW-0067">ATP-binding</keyword>
<dbReference type="PANTHER" id="PTHR32071">
    <property type="entry name" value="TRANSCRIPTIONAL REGULATORY PROTEIN"/>
    <property type="match status" value="1"/>
</dbReference>
<dbReference type="InterPro" id="IPR000014">
    <property type="entry name" value="PAS"/>
</dbReference>
<accession>A0ABT4CLQ4</accession>
<gene>
    <name evidence="11" type="ORF">OXH55_04955</name>
</gene>
<dbReference type="SUPFAM" id="SSF52540">
    <property type="entry name" value="P-loop containing nucleoside triphosphate hydrolases"/>
    <property type="match status" value="1"/>
</dbReference>
<dbReference type="InterPro" id="IPR025943">
    <property type="entry name" value="Sigma_54_int_dom_ATP-bd_2"/>
</dbReference>
<dbReference type="InterPro" id="IPR003593">
    <property type="entry name" value="AAA+_ATPase"/>
</dbReference>
<dbReference type="PROSITE" id="PS00676">
    <property type="entry name" value="SIGMA54_INTERACT_2"/>
    <property type="match status" value="1"/>
</dbReference>
<keyword evidence="6" id="KW-0804">Transcription</keyword>
<evidence type="ECO:0000259" key="10">
    <source>
        <dbReference type="PROSITE" id="PS50112"/>
    </source>
</evidence>
<evidence type="ECO:0000256" key="8">
    <source>
        <dbReference type="SAM" id="Coils"/>
    </source>
</evidence>
<protein>
    <recommendedName>
        <fullName evidence="7">HTH-type transcriptional regulatory protein TyrR</fullName>
    </recommendedName>
</protein>
<keyword evidence="8" id="KW-0175">Coiled coil</keyword>
<dbReference type="NCBIfam" id="TIGR00229">
    <property type="entry name" value="sensory_box"/>
    <property type="match status" value="1"/>
</dbReference>
<evidence type="ECO:0000256" key="4">
    <source>
        <dbReference type="ARBA" id="ARBA00023015"/>
    </source>
</evidence>
<keyword evidence="1" id="KW-0547">Nucleotide-binding</keyword>
<dbReference type="InterPro" id="IPR002078">
    <property type="entry name" value="Sigma_54_int"/>
</dbReference>
<dbReference type="Gene3D" id="1.10.10.60">
    <property type="entry name" value="Homeodomain-like"/>
    <property type="match status" value="1"/>
</dbReference>
<evidence type="ECO:0000313" key="11">
    <source>
        <dbReference type="EMBL" id="MCY6369972.1"/>
    </source>
</evidence>
<evidence type="ECO:0000256" key="2">
    <source>
        <dbReference type="ARBA" id="ARBA00022797"/>
    </source>
</evidence>
<dbReference type="Pfam" id="PF00158">
    <property type="entry name" value="Sigma54_activat"/>
    <property type="match status" value="1"/>
</dbReference>
<dbReference type="Gene3D" id="3.40.50.300">
    <property type="entry name" value="P-loop containing nucleotide triphosphate hydrolases"/>
    <property type="match status" value="1"/>
</dbReference>
<keyword evidence="5" id="KW-0238">DNA-binding</keyword>
<dbReference type="Gene3D" id="1.10.8.60">
    <property type="match status" value="1"/>
</dbReference>
<dbReference type="SMART" id="SM00382">
    <property type="entry name" value="AAA"/>
    <property type="match status" value="1"/>
</dbReference>
<dbReference type="PROSITE" id="PS00675">
    <property type="entry name" value="SIGMA54_INTERACT_1"/>
    <property type="match status" value="1"/>
</dbReference>
<feature type="domain" description="Sigma-54 factor interaction" evidence="9">
    <location>
        <begin position="163"/>
        <end position="392"/>
    </location>
</feature>
<dbReference type="SMART" id="SM00091">
    <property type="entry name" value="PAS"/>
    <property type="match status" value="1"/>
</dbReference>
<dbReference type="SUPFAM" id="SSF55785">
    <property type="entry name" value="PYP-like sensor domain (PAS domain)"/>
    <property type="match status" value="1"/>
</dbReference>
<dbReference type="InterPro" id="IPR035965">
    <property type="entry name" value="PAS-like_dom_sf"/>
</dbReference>
<dbReference type="EMBL" id="JAPQES010000001">
    <property type="protein sequence ID" value="MCY6369972.1"/>
    <property type="molecule type" value="Genomic_DNA"/>
</dbReference>
<dbReference type="RefSeq" id="WP_268048442.1">
    <property type="nucleotide sequence ID" value="NZ_JAPQES010000001.1"/>
</dbReference>
<dbReference type="Pfam" id="PF25601">
    <property type="entry name" value="AAA_lid_14"/>
    <property type="match status" value="1"/>
</dbReference>
<dbReference type="CDD" id="cd00130">
    <property type="entry name" value="PAS"/>
    <property type="match status" value="1"/>
</dbReference>
<keyword evidence="2" id="KW-0058">Aromatic hydrocarbons catabolism</keyword>
<feature type="domain" description="PAS" evidence="10">
    <location>
        <begin position="20"/>
        <end position="96"/>
    </location>
</feature>
<dbReference type="InterPro" id="IPR027417">
    <property type="entry name" value="P-loop_NTPase"/>
</dbReference>
<feature type="coiled-coil region" evidence="8">
    <location>
        <begin position="128"/>
        <end position="155"/>
    </location>
</feature>
<evidence type="ECO:0000256" key="5">
    <source>
        <dbReference type="ARBA" id="ARBA00023125"/>
    </source>
</evidence>
<dbReference type="Proteomes" id="UP001079657">
    <property type="component" value="Unassembled WGS sequence"/>
</dbReference>
<dbReference type="InterPro" id="IPR009057">
    <property type="entry name" value="Homeodomain-like_sf"/>
</dbReference>
<sequence>MVDEINLKEQKKDVLENKLSFEELKRIVDNAFDEIFVYDNNYNVIYVNKACEKHYGMKPSEIIGKTFWKLEELECWHPSVLPMIYKEKRRMTIQQKSYLGETLTTTAVPIFNENKEIEFVVMSVRDGINEISVVRKELEENIDNKKDTYDFHEHTTDLSGNRIIFRSKQIKELLSLAKRVAKVDSTIMIQGESGTGKGVIAKYIHKNSNRKDRPLLTINCAAIPEDLLESELFGYSKGAFTGAAKEGKVGLIELADKGTLFLDEIGELSPSLQAKLLHVIQDKQFIPVGSREIKNVDIRIIAATNRDLFEMVENNKFREDLYYRLNVIEIDIPPLRERTEDIVALSNYFINKFNKKYKYTRFISEECLEFLVNYSWPGNVRQLENLIERLVVTSINPMIEISDLPKIFFRDQKSDNDRHLPETFDLAVEEFEKKLITKAYAKFKTSRKVAECLNISQTKASRLIRKYCSSEIK</sequence>
<proteinExistence type="predicted"/>
<evidence type="ECO:0000259" key="9">
    <source>
        <dbReference type="PROSITE" id="PS50045"/>
    </source>
</evidence>
<dbReference type="PROSITE" id="PS50045">
    <property type="entry name" value="SIGMA54_INTERACT_4"/>
    <property type="match status" value="1"/>
</dbReference>
<dbReference type="Pfam" id="PF13426">
    <property type="entry name" value="PAS_9"/>
    <property type="match status" value="1"/>
</dbReference>
<organism evidence="11 12">
    <name type="scientific">Clostridium ganghwense</name>
    <dbReference type="NCBI Taxonomy" id="312089"/>
    <lineage>
        <taxon>Bacteria</taxon>
        <taxon>Bacillati</taxon>
        <taxon>Bacillota</taxon>
        <taxon>Clostridia</taxon>
        <taxon>Eubacteriales</taxon>
        <taxon>Clostridiaceae</taxon>
        <taxon>Clostridium</taxon>
    </lineage>
</organism>
<evidence type="ECO:0000313" key="12">
    <source>
        <dbReference type="Proteomes" id="UP001079657"/>
    </source>
</evidence>